<dbReference type="EMBL" id="CAJVQC010160185">
    <property type="protein sequence ID" value="CAG8848322.1"/>
    <property type="molecule type" value="Genomic_DNA"/>
</dbReference>
<name>A0ACA9SUP4_9GLOM</name>
<protein>
    <submittedName>
        <fullName evidence="1">12163_t:CDS:1</fullName>
    </submittedName>
</protein>
<proteinExistence type="predicted"/>
<reference evidence="1" key="1">
    <citation type="submission" date="2021-06" db="EMBL/GenBank/DDBJ databases">
        <authorList>
            <person name="Kallberg Y."/>
            <person name="Tangrot J."/>
            <person name="Rosling A."/>
        </authorList>
    </citation>
    <scope>NUCLEOTIDE SEQUENCE</scope>
    <source>
        <strain evidence="1">MA461A</strain>
    </source>
</reference>
<organism evidence="1 2">
    <name type="scientific">Racocetra persica</name>
    <dbReference type="NCBI Taxonomy" id="160502"/>
    <lineage>
        <taxon>Eukaryota</taxon>
        <taxon>Fungi</taxon>
        <taxon>Fungi incertae sedis</taxon>
        <taxon>Mucoromycota</taxon>
        <taxon>Glomeromycotina</taxon>
        <taxon>Glomeromycetes</taxon>
        <taxon>Diversisporales</taxon>
        <taxon>Gigasporaceae</taxon>
        <taxon>Racocetra</taxon>
    </lineage>
</organism>
<evidence type="ECO:0000313" key="2">
    <source>
        <dbReference type="Proteomes" id="UP000789920"/>
    </source>
</evidence>
<evidence type="ECO:0000313" key="1">
    <source>
        <dbReference type="EMBL" id="CAG8848322.1"/>
    </source>
</evidence>
<accession>A0ACA9SUP4</accession>
<sequence length="47" mass="5414">EKNGRTEVKLTTVKKAKSSILFSFKKNMLAIVEEISNYLKLEEINID</sequence>
<gene>
    <name evidence="1" type="ORF">RPERSI_LOCUS35062</name>
</gene>
<dbReference type="Proteomes" id="UP000789920">
    <property type="component" value="Unassembled WGS sequence"/>
</dbReference>
<comment type="caution">
    <text evidence="1">The sequence shown here is derived from an EMBL/GenBank/DDBJ whole genome shotgun (WGS) entry which is preliminary data.</text>
</comment>
<feature type="non-terminal residue" evidence="1">
    <location>
        <position position="1"/>
    </location>
</feature>
<feature type="non-terminal residue" evidence="1">
    <location>
        <position position="47"/>
    </location>
</feature>
<keyword evidence="2" id="KW-1185">Reference proteome</keyword>